<dbReference type="Pfam" id="PF04225">
    <property type="entry name" value="LysM_OapA"/>
    <property type="match status" value="1"/>
</dbReference>
<gene>
    <name evidence="3" type="ORF">QJU57_08430</name>
</gene>
<organism evidence="3 4">
    <name type="scientific">Phocoenobacter atlanticus subsp. atlanticus</name>
    <dbReference type="NCBI Taxonomy" id="3061285"/>
    <lineage>
        <taxon>Bacteria</taxon>
        <taxon>Pseudomonadati</taxon>
        <taxon>Pseudomonadota</taxon>
        <taxon>Gammaproteobacteria</taxon>
        <taxon>Pasteurellales</taxon>
        <taxon>Pasteurellaceae</taxon>
        <taxon>Phocoenobacter</taxon>
        <taxon>Phocoenobacter atlanticus</taxon>
    </lineage>
</organism>
<feature type="transmembrane region" description="Helical" evidence="1">
    <location>
        <begin position="103"/>
        <end position="123"/>
    </location>
</feature>
<proteinExistence type="predicted"/>
<sequence length="309" mass="35441">MLANYSCANQDERDVAKKRSRVLLTYPKPSLSYRGIKFSGTRFSIKDMDKKMQKELINQVKTQPSTQTEETFEQAPSFSDVTSEKIVTASDLHMKKRNSSVKYIRWAIVFLIILLLGVVFWLLKPNEPQKMKELQTQQSNNLPIEFHPIDENEAKRQKEEQLLQAQKSQTVEPKVLQVNLPSEEKVPTVVDIEVISEPETFPQSNLDPIVEAQEPKVTIKNNDVLVTSTTKTLTMKRGVSLMQLFRDNNLSIADVNEMARVKGGSKIFQHLNVGDKVIVQLNDKRRVIMMDVKGGRFIRQSNGTYIYKR</sequence>
<evidence type="ECO:0000259" key="2">
    <source>
        <dbReference type="Pfam" id="PF04225"/>
    </source>
</evidence>
<comment type="caution">
    <text evidence="3">The sequence shown here is derived from an EMBL/GenBank/DDBJ whole genome shotgun (WGS) entry which is preliminary data.</text>
</comment>
<dbReference type="GO" id="GO:0042834">
    <property type="term" value="F:peptidoglycan binding"/>
    <property type="evidence" value="ECO:0007669"/>
    <property type="project" value="InterPro"/>
</dbReference>
<keyword evidence="4" id="KW-1185">Reference proteome</keyword>
<dbReference type="InterPro" id="IPR007340">
    <property type="entry name" value="LysM_Opacity-associatedA"/>
</dbReference>
<dbReference type="EMBL" id="JASAXT010000015">
    <property type="protein sequence ID" value="MDP8149099.1"/>
    <property type="molecule type" value="Genomic_DNA"/>
</dbReference>
<evidence type="ECO:0000313" key="4">
    <source>
        <dbReference type="Proteomes" id="UP001226020"/>
    </source>
</evidence>
<evidence type="ECO:0000256" key="1">
    <source>
        <dbReference type="SAM" id="Phobius"/>
    </source>
</evidence>
<keyword evidence="1" id="KW-1133">Transmembrane helix</keyword>
<dbReference type="Proteomes" id="UP001226020">
    <property type="component" value="Unassembled WGS sequence"/>
</dbReference>
<feature type="domain" description="Opacity-associated protein A LysM-like" evidence="2">
    <location>
        <begin position="230"/>
        <end position="309"/>
    </location>
</feature>
<reference evidence="3 4" key="1">
    <citation type="journal article" date="2023" name="Front. Microbiol.">
        <title>Phylogeography and host specificity of Pasteurellaceae pathogenic to sea-farmed fish in the north-east Atlantic.</title>
        <authorList>
            <person name="Gulla S."/>
            <person name="Colquhoun D.J."/>
            <person name="Olsen A.B."/>
            <person name="Spilsberg B."/>
            <person name="Lagesen K."/>
            <person name="Aakesson C.P."/>
            <person name="Strom S."/>
            <person name="Manji F."/>
            <person name="Birkbeck T.H."/>
            <person name="Nilsen H.K."/>
        </authorList>
    </citation>
    <scope>NUCLEOTIDE SEQUENCE [LARGE SCALE GENOMIC DNA]</scope>
    <source>
        <strain evidence="3 4">NVIB3131</strain>
    </source>
</reference>
<dbReference type="AlphaFoldDB" id="A0AAW8CKJ3"/>
<accession>A0AAW8CKJ3</accession>
<keyword evidence="1" id="KW-0472">Membrane</keyword>
<evidence type="ECO:0000313" key="3">
    <source>
        <dbReference type="EMBL" id="MDP8149099.1"/>
    </source>
</evidence>
<protein>
    <submittedName>
        <fullName evidence="3">LysM-like peptidoglycan-binding domain-containing protein</fullName>
    </submittedName>
</protein>
<keyword evidence="1" id="KW-0812">Transmembrane</keyword>
<dbReference type="RefSeq" id="WP_306351973.1">
    <property type="nucleotide sequence ID" value="NZ_JASAWV010000013.1"/>
</dbReference>
<name>A0AAW8CKJ3_9PAST</name>